<feature type="domain" description="EamA" evidence="6">
    <location>
        <begin position="11"/>
        <end position="143"/>
    </location>
</feature>
<name>A0ABT5U2J9_9GAMM</name>
<dbReference type="RefSeq" id="WP_274686970.1">
    <property type="nucleotide sequence ID" value="NZ_JAPMOU010000001.1"/>
</dbReference>
<feature type="transmembrane region" description="Helical" evidence="5">
    <location>
        <begin position="127"/>
        <end position="147"/>
    </location>
</feature>
<reference evidence="7 8" key="1">
    <citation type="submission" date="2022-11" db="EMBL/GenBank/DDBJ databases">
        <title>Spartinivicinus poritis sp. nov., isolated from scleractinian coral Porites lutea.</title>
        <authorList>
            <person name="Zhang G."/>
            <person name="Cai L."/>
            <person name="Wei Q."/>
        </authorList>
    </citation>
    <scope>NUCLEOTIDE SEQUENCE [LARGE SCALE GENOMIC DNA]</scope>
    <source>
        <strain evidence="7 8">A2-2</strain>
    </source>
</reference>
<protein>
    <submittedName>
        <fullName evidence="7">DMT family transporter</fullName>
    </submittedName>
</protein>
<feature type="transmembrane region" description="Helical" evidence="5">
    <location>
        <begin position="211"/>
        <end position="232"/>
    </location>
</feature>
<sequence length="293" mass="31773">MKDYILQFVHSGVFYTIFGYFLFSLMDAIGKWLTQSYSIAEITFFSSLFSLLPVSFMLTKVPIKELLATKRPSLHLLRGVIILGLRLTALFAFSLMPLADGFALILTGPIILCIISPFLLGEKNTIAQYLAIGIGFIGVLIVLRPGFTTFNMGILGALGAATCFALNTVLMKKMSVTENKGAMLFYGMSFTILISGLMMIPSFSMPGLVDLGLFAACGLAAGFAQIFIFNALKTVPASTVGAFQYSCIVWGMIIGYLVWQTKPDIFIILGSLFIVASGITINKATKTAQTQHA</sequence>
<feature type="transmembrane region" description="Helical" evidence="5">
    <location>
        <begin position="75"/>
        <end position="96"/>
    </location>
</feature>
<feature type="transmembrane region" description="Helical" evidence="5">
    <location>
        <begin position="102"/>
        <end position="120"/>
    </location>
</feature>
<evidence type="ECO:0000259" key="6">
    <source>
        <dbReference type="Pfam" id="PF00892"/>
    </source>
</evidence>
<feature type="transmembrane region" description="Helical" evidence="5">
    <location>
        <begin position="42"/>
        <end position="63"/>
    </location>
</feature>
<keyword evidence="4 5" id="KW-0472">Membrane</keyword>
<dbReference type="SUPFAM" id="SSF103481">
    <property type="entry name" value="Multidrug resistance efflux transporter EmrE"/>
    <property type="match status" value="2"/>
</dbReference>
<evidence type="ECO:0000256" key="1">
    <source>
        <dbReference type="ARBA" id="ARBA00004141"/>
    </source>
</evidence>
<dbReference type="EMBL" id="JAPMOU010000001">
    <property type="protein sequence ID" value="MDE1460598.1"/>
    <property type="molecule type" value="Genomic_DNA"/>
</dbReference>
<dbReference type="PANTHER" id="PTHR22911:SF6">
    <property type="entry name" value="SOLUTE CARRIER FAMILY 35 MEMBER G1"/>
    <property type="match status" value="1"/>
</dbReference>
<evidence type="ECO:0000256" key="3">
    <source>
        <dbReference type="ARBA" id="ARBA00022989"/>
    </source>
</evidence>
<keyword evidence="8" id="KW-1185">Reference proteome</keyword>
<dbReference type="PANTHER" id="PTHR22911">
    <property type="entry name" value="ACYL-MALONYL CONDENSING ENZYME-RELATED"/>
    <property type="match status" value="1"/>
</dbReference>
<evidence type="ECO:0000313" key="7">
    <source>
        <dbReference type="EMBL" id="MDE1460598.1"/>
    </source>
</evidence>
<dbReference type="Proteomes" id="UP001528823">
    <property type="component" value="Unassembled WGS sequence"/>
</dbReference>
<keyword evidence="3 5" id="KW-1133">Transmembrane helix</keyword>
<feature type="transmembrane region" description="Helical" evidence="5">
    <location>
        <begin position="239"/>
        <end position="259"/>
    </location>
</feature>
<gene>
    <name evidence="7" type="ORF">ORQ98_01335</name>
</gene>
<evidence type="ECO:0000313" key="8">
    <source>
        <dbReference type="Proteomes" id="UP001528823"/>
    </source>
</evidence>
<feature type="transmembrane region" description="Helical" evidence="5">
    <location>
        <begin position="183"/>
        <end position="205"/>
    </location>
</feature>
<feature type="transmembrane region" description="Helical" evidence="5">
    <location>
        <begin position="265"/>
        <end position="282"/>
    </location>
</feature>
<comment type="caution">
    <text evidence="7">The sequence shown here is derived from an EMBL/GenBank/DDBJ whole genome shotgun (WGS) entry which is preliminary data.</text>
</comment>
<dbReference type="InterPro" id="IPR000620">
    <property type="entry name" value="EamA_dom"/>
</dbReference>
<feature type="transmembrane region" description="Helical" evidence="5">
    <location>
        <begin position="12"/>
        <end position="30"/>
    </location>
</feature>
<keyword evidence="2 5" id="KW-0812">Transmembrane</keyword>
<evidence type="ECO:0000256" key="2">
    <source>
        <dbReference type="ARBA" id="ARBA00022692"/>
    </source>
</evidence>
<dbReference type="Pfam" id="PF00892">
    <property type="entry name" value="EamA"/>
    <property type="match status" value="2"/>
</dbReference>
<evidence type="ECO:0000256" key="5">
    <source>
        <dbReference type="SAM" id="Phobius"/>
    </source>
</evidence>
<organism evidence="7 8">
    <name type="scientific">Spartinivicinus poritis</name>
    <dbReference type="NCBI Taxonomy" id="2994640"/>
    <lineage>
        <taxon>Bacteria</taxon>
        <taxon>Pseudomonadati</taxon>
        <taxon>Pseudomonadota</taxon>
        <taxon>Gammaproteobacteria</taxon>
        <taxon>Oceanospirillales</taxon>
        <taxon>Zooshikellaceae</taxon>
        <taxon>Spartinivicinus</taxon>
    </lineage>
</organism>
<dbReference type="InterPro" id="IPR037185">
    <property type="entry name" value="EmrE-like"/>
</dbReference>
<comment type="subcellular location">
    <subcellularLocation>
        <location evidence="1">Membrane</location>
        <topology evidence="1">Multi-pass membrane protein</topology>
    </subcellularLocation>
</comment>
<feature type="domain" description="EamA" evidence="6">
    <location>
        <begin position="152"/>
        <end position="279"/>
    </location>
</feature>
<evidence type="ECO:0000256" key="4">
    <source>
        <dbReference type="ARBA" id="ARBA00023136"/>
    </source>
</evidence>
<feature type="transmembrane region" description="Helical" evidence="5">
    <location>
        <begin position="153"/>
        <end position="171"/>
    </location>
</feature>
<proteinExistence type="predicted"/>
<accession>A0ABT5U2J9</accession>